<protein>
    <submittedName>
        <fullName evidence="2">HTH_Tnp_Tc3_1 domain-containing protein</fullName>
    </submittedName>
</protein>
<organism evidence="1 2">
    <name type="scientific">Rhabditophanes sp. KR3021</name>
    <dbReference type="NCBI Taxonomy" id="114890"/>
    <lineage>
        <taxon>Eukaryota</taxon>
        <taxon>Metazoa</taxon>
        <taxon>Ecdysozoa</taxon>
        <taxon>Nematoda</taxon>
        <taxon>Chromadorea</taxon>
        <taxon>Rhabditida</taxon>
        <taxon>Tylenchina</taxon>
        <taxon>Panagrolaimomorpha</taxon>
        <taxon>Strongyloidoidea</taxon>
        <taxon>Alloionematidae</taxon>
        <taxon>Rhabditophanes</taxon>
    </lineage>
</organism>
<accession>A0AC35TS96</accession>
<sequence>MGGGKKLTLSEQKKISNMSGKGQTILQIAIYIGRSRHVVYNYLKNSDVYGTSKHTGRKRKLNERDIRAIGRASSNRQVSCARIKNELGLQNSLLEKKKNESQTGINKKPKKVRYDFACKVIKSKLDWSKVIFTDEKRFNLDGWNQYWHDIRKPEIVRKKRCIKGGSVMIWTALRVCIKLQAIPPYSPDLNLMENVYSMLTRSVYEGGRQYQSFNALKKSIQAAWEQIDSKYLSQLVNSMRN</sequence>
<evidence type="ECO:0000313" key="1">
    <source>
        <dbReference type="Proteomes" id="UP000095286"/>
    </source>
</evidence>
<name>A0AC35TS96_9BILA</name>
<dbReference type="WBParaSite" id="RSKR_0000360125.1">
    <property type="protein sequence ID" value="RSKR_0000360125.1"/>
    <property type="gene ID" value="RSKR_0000360125"/>
</dbReference>
<reference evidence="2" key="1">
    <citation type="submission" date="2016-11" db="UniProtKB">
        <authorList>
            <consortium name="WormBaseParasite"/>
        </authorList>
    </citation>
    <scope>IDENTIFICATION</scope>
    <source>
        <strain evidence="2">KR3021</strain>
    </source>
</reference>
<dbReference type="Proteomes" id="UP000095286">
    <property type="component" value="Unplaced"/>
</dbReference>
<proteinExistence type="predicted"/>
<evidence type="ECO:0000313" key="2">
    <source>
        <dbReference type="WBParaSite" id="RSKR_0000360125.1"/>
    </source>
</evidence>